<dbReference type="GO" id="GO:0004523">
    <property type="term" value="F:RNA-DNA hybrid ribonuclease activity"/>
    <property type="evidence" value="ECO:0007669"/>
    <property type="project" value="InterPro"/>
</dbReference>
<name>A0AAW0IJS5_QUESU</name>
<gene>
    <name evidence="3" type="ORF">CFP56_003057</name>
</gene>
<protein>
    <submittedName>
        <fullName evidence="3">Ribonuclease h protein</fullName>
    </submittedName>
</protein>
<evidence type="ECO:0000313" key="3">
    <source>
        <dbReference type="EMBL" id="KAK7814517.1"/>
    </source>
</evidence>
<dbReference type="Proteomes" id="UP000237347">
    <property type="component" value="Unassembled WGS sequence"/>
</dbReference>
<dbReference type="Pfam" id="PF13966">
    <property type="entry name" value="zf-RVT"/>
    <property type="match status" value="1"/>
</dbReference>
<keyword evidence="4" id="KW-1185">Reference proteome</keyword>
<dbReference type="GO" id="GO:0003676">
    <property type="term" value="F:nucleic acid binding"/>
    <property type="evidence" value="ECO:0007669"/>
    <property type="project" value="InterPro"/>
</dbReference>
<proteinExistence type="predicted"/>
<dbReference type="Pfam" id="PF13456">
    <property type="entry name" value="RVT_3"/>
    <property type="match status" value="1"/>
</dbReference>
<dbReference type="InterPro" id="IPR002156">
    <property type="entry name" value="RNaseH_domain"/>
</dbReference>
<dbReference type="AlphaFoldDB" id="A0AAW0IJS5"/>
<evidence type="ECO:0000259" key="1">
    <source>
        <dbReference type="Pfam" id="PF13456"/>
    </source>
</evidence>
<accession>A0AAW0IJS5</accession>
<feature type="domain" description="Reverse transcriptase zinc-binding" evidence="2">
    <location>
        <begin position="68"/>
        <end position="155"/>
    </location>
</feature>
<dbReference type="InterPro" id="IPR053151">
    <property type="entry name" value="RNase_H-like"/>
</dbReference>
<dbReference type="EMBL" id="PKMF04001095">
    <property type="protein sequence ID" value="KAK7814517.1"/>
    <property type="molecule type" value="Genomic_DNA"/>
</dbReference>
<feature type="non-terminal residue" evidence="3">
    <location>
        <position position="1"/>
    </location>
</feature>
<feature type="domain" description="RNase H type-1" evidence="1">
    <location>
        <begin position="201"/>
        <end position="264"/>
    </location>
</feature>
<dbReference type="PANTHER" id="PTHR47723:SF19">
    <property type="entry name" value="POLYNUCLEOTIDYL TRANSFERASE, RIBONUCLEASE H-LIKE SUPERFAMILY PROTEIN"/>
    <property type="match status" value="1"/>
</dbReference>
<evidence type="ECO:0000313" key="4">
    <source>
        <dbReference type="Proteomes" id="UP000237347"/>
    </source>
</evidence>
<sequence length="304" mass="34735">SVISGPLNFQEDQRLVAHFLDSNGTWSWENLSFILPQPLLVAINAIPINTSLPSEDLIAWAPSKDGNFSLKSAYMLAKGLNVLNPHTFSANWIWKLIAPHKILIFLWLCSYNSIPIREVLGSRGFTINQSCPLCNNHPESIVHLLRECQSFVSFWNKLGLHSKVIQSFGLPLMEWLHFNCTCSFPSKHLGIPWKVIFIFGLWTLWLNRNSMAFLINLFSKPSNTNRLAQPIVNECRSMLQAFLEYRMQHCYRKTNRVADLLANLGRCQDESFVSYVNPPFVVMEALNYDSNVVTRSIRASVAFD</sequence>
<dbReference type="PANTHER" id="PTHR47723">
    <property type="entry name" value="OS05G0353850 PROTEIN"/>
    <property type="match status" value="1"/>
</dbReference>
<evidence type="ECO:0000259" key="2">
    <source>
        <dbReference type="Pfam" id="PF13966"/>
    </source>
</evidence>
<reference evidence="3 4" key="1">
    <citation type="journal article" date="2018" name="Sci. Data">
        <title>The draft genome sequence of cork oak.</title>
        <authorList>
            <person name="Ramos A.M."/>
            <person name="Usie A."/>
            <person name="Barbosa P."/>
            <person name="Barros P.M."/>
            <person name="Capote T."/>
            <person name="Chaves I."/>
            <person name="Simoes F."/>
            <person name="Abreu I."/>
            <person name="Carrasquinho I."/>
            <person name="Faro C."/>
            <person name="Guimaraes J.B."/>
            <person name="Mendonca D."/>
            <person name="Nobrega F."/>
            <person name="Rodrigues L."/>
            <person name="Saibo N.J.M."/>
            <person name="Varela M.C."/>
            <person name="Egas C."/>
            <person name="Matos J."/>
            <person name="Miguel C.M."/>
            <person name="Oliveira M.M."/>
            <person name="Ricardo C.P."/>
            <person name="Goncalves S."/>
        </authorList>
    </citation>
    <scope>NUCLEOTIDE SEQUENCE [LARGE SCALE GENOMIC DNA]</scope>
    <source>
        <strain evidence="4">cv. HL8</strain>
    </source>
</reference>
<comment type="caution">
    <text evidence="3">The sequence shown here is derived from an EMBL/GenBank/DDBJ whole genome shotgun (WGS) entry which is preliminary data.</text>
</comment>
<dbReference type="InterPro" id="IPR026960">
    <property type="entry name" value="RVT-Znf"/>
</dbReference>
<organism evidence="3 4">
    <name type="scientific">Quercus suber</name>
    <name type="common">Cork oak</name>
    <dbReference type="NCBI Taxonomy" id="58331"/>
    <lineage>
        <taxon>Eukaryota</taxon>
        <taxon>Viridiplantae</taxon>
        <taxon>Streptophyta</taxon>
        <taxon>Embryophyta</taxon>
        <taxon>Tracheophyta</taxon>
        <taxon>Spermatophyta</taxon>
        <taxon>Magnoliopsida</taxon>
        <taxon>eudicotyledons</taxon>
        <taxon>Gunneridae</taxon>
        <taxon>Pentapetalae</taxon>
        <taxon>rosids</taxon>
        <taxon>fabids</taxon>
        <taxon>Fagales</taxon>
        <taxon>Fagaceae</taxon>
        <taxon>Quercus</taxon>
    </lineage>
</organism>